<evidence type="ECO:0000313" key="1">
    <source>
        <dbReference type="EMBL" id="CAG7723196.1"/>
    </source>
</evidence>
<dbReference type="Proteomes" id="UP000708208">
    <property type="component" value="Unassembled WGS sequence"/>
</dbReference>
<protein>
    <submittedName>
        <fullName evidence="1">Uncharacterized protein</fullName>
    </submittedName>
</protein>
<accession>A0A8J2P2K2</accession>
<evidence type="ECO:0000313" key="2">
    <source>
        <dbReference type="Proteomes" id="UP000708208"/>
    </source>
</evidence>
<comment type="caution">
    <text evidence="1">The sequence shown here is derived from an EMBL/GenBank/DDBJ whole genome shotgun (WGS) entry which is preliminary data.</text>
</comment>
<dbReference type="AlphaFoldDB" id="A0A8J2P2K2"/>
<organism evidence="1 2">
    <name type="scientific">Allacma fusca</name>
    <dbReference type="NCBI Taxonomy" id="39272"/>
    <lineage>
        <taxon>Eukaryota</taxon>
        <taxon>Metazoa</taxon>
        <taxon>Ecdysozoa</taxon>
        <taxon>Arthropoda</taxon>
        <taxon>Hexapoda</taxon>
        <taxon>Collembola</taxon>
        <taxon>Symphypleona</taxon>
        <taxon>Sminthuridae</taxon>
        <taxon>Allacma</taxon>
    </lineage>
</organism>
<proteinExistence type="predicted"/>
<dbReference type="EMBL" id="CAJVCH010096444">
    <property type="protein sequence ID" value="CAG7723196.1"/>
    <property type="molecule type" value="Genomic_DNA"/>
</dbReference>
<keyword evidence="2" id="KW-1185">Reference proteome</keyword>
<feature type="non-terminal residue" evidence="1">
    <location>
        <position position="45"/>
    </location>
</feature>
<sequence length="45" mass="5130">MNDQYPVENFSGRQTIIDQIHQVVHGQKSRDVRPISRAIVLTGKP</sequence>
<name>A0A8J2P2K2_9HEXA</name>
<gene>
    <name evidence="1" type="ORF">AFUS01_LOCUS12297</name>
</gene>
<dbReference type="OrthoDB" id="8123811at2759"/>
<reference evidence="1" key="1">
    <citation type="submission" date="2021-06" db="EMBL/GenBank/DDBJ databases">
        <authorList>
            <person name="Hodson N. C."/>
            <person name="Mongue J. A."/>
            <person name="Jaron S. K."/>
        </authorList>
    </citation>
    <scope>NUCLEOTIDE SEQUENCE</scope>
</reference>